<accession>A0ABW3GJW4</accession>
<proteinExistence type="predicted"/>
<protein>
    <submittedName>
        <fullName evidence="3">PEP-CTERM sorting domain-containing protein</fullName>
    </submittedName>
</protein>
<gene>
    <name evidence="3" type="ORF">ACFQ1T_06235</name>
</gene>
<feature type="transmembrane region" description="Helical" evidence="1">
    <location>
        <begin position="215"/>
        <end position="232"/>
    </location>
</feature>
<keyword evidence="1" id="KW-1133">Transmembrane helix</keyword>
<dbReference type="RefSeq" id="WP_379074900.1">
    <property type="nucleotide sequence ID" value="NZ_JBHTJW010000002.1"/>
</dbReference>
<reference evidence="4" key="1">
    <citation type="journal article" date="2019" name="Int. J. Syst. Evol. Microbiol.">
        <title>The Global Catalogue of Microorganisms (GCM) 10K type strain sequencing project: providing services to taxonomists for standard genome sequencing and annotation.</title>
        <authorList>
            <consortium name="The Broad Institute Genomics Platform"/>
            <consortium name="The Broad Institute Genome Sequencing Center for Infectious Disease"/>
            <person name="Wu L."/>
            <person name="Ma J."/>
        </authorList>
    </citation>
    <scope>NUCLEOTIDE SEQUENCE [LARGE SCALE GENOMIC DNA]</scope>
    <source>
        <strain evidence="4">CCUG 59685</strain>
    </source>
</reference>
<organism evidence="3 4">
    <name type="scientific">Methylophilus glucosoxydans</name>
    <dbReference type="NCBI Taxonomy" id="752553"/>
    <lineage>
        <taxon>Bacteria</taxon>
        <taxon>Pseudomonadati</taxon>
        <taxon>Pseudomonadota</taxon>
        <taxon>Betaproteobacteria</taxon>
        <taxon>Nitrosomonadales</taxon>
        <taxon>Methylophilaceae</taxon>
        <taxon>Methylophilus</taxon>
    </lineage>
</organism>
<evidence type="ECO:0000313" key="3">
    <source>
        <dbReference type="EMBL" id="MFD0929375.1"/>
    </source>
</evidence>
<feature type="chain" id="PRO_5046675646" evidence="2">
    <location>
        <begin position="23"/>
        <end position="239"/>
    </location>
</feature>
<keyword evidence="4" id="KW-1185">Reference proteome</keyword>
<keyword evidence="1" id="KW-0472">Membrane</keyword>
<evidence type="ECO:0000256" key="2">
    <source>
        <dbReference type="SAM" id="SignalP"/>
    </source>
</evidence>
<dbReference type="EMBL" id="JBHTJW010000002">
    <property type="protein sequence ID" value="MFD0929375.1"/>
    <property type="molecule type" value="Genomic_DNA"/>
</dbReference>
<keyword evidence="1" id="KW-0812">Transmembrane</keyword>
<keyword evidence="2" id="KW-0732">Signal</keyword>
<sequence length="239" mass="25050">MNVLKKTLAIAAMTLATSPAFAAVSTYNVTTTWFEPDTQPKNSIFEGSFSYDSATKVITGLAGKLSESMTGTDASNMTWLNLNYQLVSWYDAALGGTFAATFKNSNTNTFSTLAGGDGWSPQAGVDIGGVYYGYPRPANNPGNAYALIFVPDNPLTALTQTQINKLAYADCAPGGMMGAVCMTGTSAAGYGSVGTMSGYPVSQVISMVAVPVPEASTYTLLSLGLVMTGMIARRRREQA</sequence>
<comment type="caution">
    <text evidence="3">The sequence shown here is derived from an EMBL/GenBank/DDBJ whole genome shotgun (WGS) entry which is preliminary data.</text>
</comment>
<name>A0ABW3GJW4_9PROT</name>
<dbReference type="Proteomes" id="UP001597106">
    <property type="component" value="Unassembled WGS sequence"/>
</dbReference>
<feature type="signal peptide" evidence="2">
    <location>
        <begin position="1"/>
        <end position="22"/>
    </location>
</feature>
<evidence type="ECO:0000313" key="4">
    <source>
        <dbReference type="Proteomes" id="UP001597106"/>
    </source>
</evidence>
<evidence type="ECO:0000256" key="1">
    <source>
        <dbReference type="SAM" id="Phobius"/>
    </source>
</evidence>